<dbReference type="NCBIfam" id="TIGR04518">
    <property type="entry name" value="ECF_S_folT_fam"/>
    <property type="match status" value="1"/>
</dbReference>
<dbReference type="Pfam" id="PF12822">
    <property type="entry name" value="ECF_trnsprt"/>
    <property type="match status" value="1"/>
</dbReference>
<keyword evidence="1" id="KW-0472">Membrane</keyword>
<dbReference type="InterPro" id="IPR024529">
    <property type="entry name" value="ECF_trnsprt_substrate-spec"/>
</dbReference>
<sequence>MNKTQNNIRMMCMAGMMAAMYVGLDFLAVSISVPFAGNLKISLSGLPVLVMAVFGGPVWGAATGFTGAFVGQMLTYGFSATTILWILPAVMRGLSMGLLFRAFRGSTKFHILALETCLTSVLVTLCNTGAMLVEQMLYGYYQSFLAIYVAIPPRILVGIVTAVVYAVLLPRILDALHQRNIIRR</sequence>
<feature type="transmembrane region" description="Helical" evidence="1">
    <location>
        <begin position="145"/>
        <end position="168"/>
    </location>
</feature>
<dbReference type="Proteomes" id="UP000783588">
    <property type="component" value="Unassembled WGS sequence"/>
</dbReference>
<evidence type="ECO:0000313" key="2">
    <source>
        <dbReference type="EMBL" id="MBU5490391.1"/>
    </source>
</evidence>
<keyword evidence="1" id="KW-0812">Transmembrane</keyword>
<proteinExistence type="predicted"/>
<feature type="transmembrane region" description="Helical" evidence="1">
    <location>
        <begin position="82"/>
        <end position="103"/>
    </location>
</feature>
<name>A0ABS6ETD4_9FIRM</name>
<dbReference type="InterPro" id="IPR030949">
    <property type="entry name" value="ECF_S_folate_fam"/>
</dbReference>
<feature type="transmembrane region" description="Helical" evidence="1">
    <location>
        <begin position="48"/>
        <end position="70"/>
    </location>
</feature>
<protein>
    <submittedName>
        <fullName evidence="2">Folate family ECF transporter S component</fullName>
    </submittedName>
</protein>
<organism evidence="2 3">
    <name type="scientific">Butyricicoccus intestinisimiae</name>
    <dbReference type="NCBI Taxonomy" id="2841509"/>
    <lineage>
        <taxon>Bacteria</taxon>
        <taxon>Bacillati</taxon>
        <taxon>Bacillota</taxon>
        <taxon>Clostridia</taxon>
        <taxon>Eubacteriales</taxon>
        <taxon>Butyricicoccaceae</taxon>
        <taxon>Butyricicoccus</taxon>
    </lineage>
</organism>
<evidence type="ECO:0000313" key="3">
    <source>
        <dbReference type="Proteomes" id="UP000783588"/>
    </source>
</evidence>
<dbReference type="RefSeq" id="WP_216470050.1">
    <property type="nucleotide sequence ID" value="NZ_JAHLQI010000003.1"/>
</dbReference>
<keyword evidence="3" id="KW-1185">Reference proteome</keyword>
<reference evidence="2 3" key="1">
    <citation type="submission" date="2021-06" db="EMBL/GenBank/DDBJ databases">
        <authorList>
            <person name="Sun Q."/>
            <person name="Li D."/>
        </authorList>
    </citation>
    <scope>NUCLEOTIDE SEQUENCE [LARGE SCALE GENOMIC DNA]</scope>
    <source>
        <strain evidence="2 3">MSJd-7</strain>
    </source>
</reference>
<feature type="transmembrane region" description="Helical" evidence="1">
    <location>
        <begin position="109"/>
        <end position="133"/>
    </location>
</feature>
<accession>A0ABS6ETD4</accession>
<feature type="transmembrane region" description="Helical" evidence="1">
    <location>
        <begin position="12"/>
        <end position="36"/>
    </location>
</feature>
<comment type="caution">
    <text evidence="2">The sequence shown here is derived from an EMBL/GenBank/DDBJ whole genome shotgun (WGS) entry which is preliminary data.</text>
</comment>
<gene>
    <name evidence="2" type="ORF">KQI75_07120</name>
</gene>
<keyword evidence="1" id="KW-1133">Transmembrane helix</keyword>
<evidence type="ECO:0000256" key="1">
    <source>
        <dbReference type="SAM" id="Phobius"/>
    </source>
</evidence>
<dbReference type="EMBL" id="JAHLQI010000003">
    <property type="protein sequence ID" value="MBU5490391.1"/>
    <property type="molecule type" value="Genomic_DNA"/>
</dbReference>